<feature type="region of interest" description="Disordered" evidence="1">
    <location>
        <begin position="574"/>
        <end position="610"/>
    </location>
</feature>
<feature type="region of interest" description="Disordered" evidence="1">
    <location>
        <begin position="55"/>
        <end position="109"/>
    </location>
</feature>
<feature type="region of interest" description="Disordered" evidence="1">
    <location>
        <begin position="646"/>
        <end position="677"/>
    </location>
</feature>
<dbReference type="EMBL" id="JADNRY010000390">
    <property type="protein sequence ID" value="KAF9058377.1"/>
    <property type="molecule type" value="Genomic_DNA"/>
</dbReference>
<evidence type="ECO:0000313" key="2">
    <source>
        <dbReference type="EMBL" id="KAF9058377.1"/>
    </source>
</evidence>
<dbReference type="AlphaFoldDB" id="A0A9P5P8U7"/>
<feature type="region of interest" description="Disordered" evidence="1">
    <location>
        <begin position="1"/>
        <end position="22"/>
    </location>
</feature>
<gene>
    <name evidence="2" type="ORF">BDP27DRAFT_1372718</name>
</gene>
<feature type="compositionally biased region" description="Gly residues" evidence="1">
    <location>
        <begin position="585"/>
        <end position="597"/>
    </location>
</feature>
<evidence type="ECO:0000313" key="3">
    <source>
        <dbReference type="Proteomes" id="UP000772434"/>
    </source>
</evidence>
<evidence type="ECO:0000256" key="1">
    <source>
        <dbReference type="SAM" id="MobiDB-lite"/>
    </source>
</evidence>
<feature type="compositionally biased region" description="Low complexity" evidence="1">
    <location>
        <begin position="91"/>
        <end position="109"/>
    </location>
</feature>
<reference evidence="2" key="1">
    <citation type="submission" date="2020-11" db="EMBL/GenBank/DDBJ databases">
        <authorList>
            <consortium name="DOE Joint Genome Institute"/>
            <person name="Ahrendt S."/>
            <person name="Riley R."/>
            <person name="Andreopoulos W."/>
            <person name="Labutti K."/>
            <person name="Pangilinan J."/>
            <person name="Ruiz-Duenas F.J."/>
            <person name="Barrasa J.M."/>
            <person name="Sanchez-Garcia M."/>
            <person name="Camarero S."/>
            <person name="Miyauchi S."/>
            <person name="Serrano A."/>
            <person name="Linde D."/>
            <person name="Babiker R."/>
            <person name="Drula E."/>
            <person name="Ayuso-Fernandez I."/>
            <person name="Pacheco R."/>
            <person name="Padilla G."/>
            <person name="Ferreira P."/>
            <person name="Barriuso J."/>
            <person name="Kellner H."/>
            <person name="Castanera R."/>
            <person name="Alfaro M."/>
            <person name="Ramirez L."/>
            <person name="Pisabarro A.G."/>
            <person name="Kuo A."/>
            <person name="Tritt A."/>
            <person name="Lipzen A."/>
            <person name="He G."/>
            <person name="Yan M."/>
            <person name="Ng V."/>
            <person name="Cullen D."/>
            <person name="Martin F."/>
            <person name="Rosso M.-N."/>
            <person name="Henrissat B."/>
            <person name="Hibbett D."/>
            <person name="Martinez A.T."/>
            <person name="Grigoriev I.V."/>
        </authorList>
    </citation>
    <scope>NUCLEOTIDE SEQUENCE</scope>
    <source>
        <strain evidence="2">AH 40177</strain>
    </source>
</reference>
<protein>
    <submittedName>
        <fullName evidence="2">Uncharacterized protein</fullName>
    </submittedName>
</protein>
<comment type="caution">
    <text evidence="2">The sequence shown here is derived from an EMBL/GenBank/DDBJ whole genome shotgun (WGS) entry which is preliminary data.</text>
</comment>
<dbReference type="Proteomes" id="UP000772434">
    <property type="component" value="Unassembled WGS sequence"/>
</dbReference>
<name>A0A9P5P8U7_9AGAR</name>
<organism evidence="2 3">
    <name type="scientific">Rhodocollybia butyracea</name>
    <dbReference type="NCBI Taxonomy" id="206335"/>
    <lineage>
        <taxon>Eukaryota</taxon>
        <taxon>Fungi</taxon>
        <taxon>Dikarya</taxon>
        <taxon>Basidiomycota</taxon>
        <taxon>Agaricomycotina</taxon>
        <taxon>Agaricomycetes</taxon>
        <taxon>Agaricomycetidae</taxon>
        <taxon>Agaricales</taxon>
        <taxon>Marasmiineae</taxon>
        <taxon>Omphalotaceae</taxon>
        <taxon>Rhodocollybia</taxon>
    </lineage>
</organism>
<keyword evidence="3" id="KW-1185">Reference proteome</keyword>
<feature type="region of interest" description="Disordered" evidence="1">
    <location>
        <begin position="511"/>
        <end position="531"/>
    </location>
</feature>
<sequence>MYQYRLIEPKPSGLSRSRAEAKPSRAVATLLPNYRKAYWEPFLNFAEGALARQHSVNPSGSAVGKEDPGNTATELDPAARTDVSVMTGLEPGSSNVSPSSSPSPCSSVMSTTAETPLLAQVRSLKITMSVSAPLTMRHSAAGTKHLVDTGSAPGSTVVSSPSNTSTCLSSLKMGETALSSQVPHTTPMSVVESSPIIPSTTVPFGTSWGASTTASVAPLTYLTDGNKSQGNIELVCASTAASAASLVVTTPVPGFPLRSNVSPPPTALPDENELQCGFGSVALSIFTPTSDMSVSPPTNLPGSGSSLSTPLSLPHGNGLANSLWADSSSLARTINHLSAVPASGDLVAFEGAFDGGAWPDNGTWTDNFNMDCWPTESMDDFPDNYKSLRSLPQVQTGWFEADDYRLNDSQTSDAMKEPFVAFSMIPNQVAVAANGPSSSFVTSLIPIFAQTSGAVPQVSAVPMLQNLTALACSQAGAAMTSETSPASIPPPTVPAQTPVQTSISMIPPPIPTSSSTSAVTSTVRQTPSSPPAKMNLGASLFVAYMEKNPGSIRTFSDDELHDFLTPFATAEENGVGASTHAARGRGAGTRRGSGTTRGHGPSKTLSMKYGGKTSTLSAATTVTPVTATPLGPNIPVVQEKENIDLNSTSVEPLAHTPPHSPPRIRRKSSADQCCSHP</sequence>
<accession>A0A9P5P8U7</accession>
<feature type="compositionally biased region" description="Low complexity" evidence="1">
    <location>
        <begin position="512"/>
        <end position="522"/>
    </location>
</feature>
<feature type="compositionally biased region" description="Low complexity" evidence="1">
    <location>
        <begin position="295"/>
        <end position="311"/>
    </location>
</feature>
<feature type="region of interest" description="Disordered" evidence="1">
    <location>
        <begin position="292"/>
        <end position="311"/>
    </location>
</feature>
<proteinExistence type="predicted"/>